<proteinExistence type="predicted"/>
<dbReference type="PANTHER" id="PTHR44688">
    <property type="entry name" value="DNA-BINDING TRANSCRIPTIONAL ACTIVATOR DEVR_DOSR"/>
    <property type="match status" value="1"/>
</dbReference>
<dbReference type="CDD" id="cd06170">
    <property type="entry name" value="LuxR_C_like"/>
    <property type="match status" value="1"/>
</dbReference>
<organism evidence="6 7">
    <name type="scientific">Streptomyces niveiscabiei</name>
    <dbReference type="NCBI Taxonomy" id="164115"/>
    <lineage>
        <taxon>Bacteria</taxon>
        <taxon>Bacillati</taxon>
        <taxon>Actinomycetota</taxon>
        <taxon>Actinomycetes</taxon>
        <taxon>Kitasatosporales</taxon>
        <taxon>Streptomycetaceae</taxon>
        <taxon>Streptomyces</taxon>
    </lineage>
</organism>
<dbReference type="SUPFAM" id="SSF52540">
    <property type="entry name" value="P-loop containing nucleoside triphosphate hydrolases"/>
    <property type="match status" value="1"/>
</dbReference>
<gene>
    <name evidence="6" type="ORF">ACKI18_05460</name>
</gene>
<feature type="region of interest" description="Disordered" evidence="4">
    <location>
        <begin position="679"/>
        <end position="699"/>
    </location>
</feature>
<evidence type="ECO:0000256" key="2">
    <source>
        <dbReference type="ARBA" id="ARBA00023125"/>
    </source>
</evidence>
<keyword evidence="2" id="KW-0238">DNA-binding</keyword>
<keyword evidence="7" id="KW-1185">Reference proteome</keyword>
<dbReference type="Proteomes" id="UP001631957">
    <property type="component" value="Unassembled WGS sequence"/>
</dbReference>
<evidence type="ECO:0000256" key="3">
    <source>
        <dbReference type="ARBA" id="ARBA00023163"/>
    </source>
</evidence>
<feature type="domain" description="HTH luxR-type" evidence="5">
    <location>
        <begin position="692"/>
        <end position="757"/>
    </location>
</feature>
<dbReference type="InterPro" id="IPR016032">
    <property type="entry name" value="Sig_transdc_resp-reg_C-effctor"/>
</dbReference>
<keyword evidence="1" id="KW-0805">Transcription regulation</keyword>
<evidence type="ECO:0000256" key="1">
    <source>
        <dbReference type="ARBA" id="ARBA00023015"/>
    </source>
</evidence>
<accession>A0ABW9HJB7</accession>
<dbReference type="SMART" id="SM00421">
    <property type="entry name" value="HTH_LUXR"/>
    <property type="match status" value="1"/>
</dbReference>
<dbReference type="PROSITE" id="PS50043">
    <property type="entry name" value="HTH_LUXR_2"/>
    <property type="match status" value="1"/>
</dbReference>
<dbReference type="InterPro" id="IPR036388">
    <property type="entry name" value="WH-like_DNA-bd_sf"/>
</dbReference>
<reference evidence="6 7" key="1">
    <citation type="submission" date="2024-12" db="EMBL/GenBank/DDBJ databases">
        <title>Forecasting of Potato common scab and diversities of Pathogenic streptomyces spp. in china.</title>
        <authorList>
            <person name="Handique U."/>
            <person name="Wu J."/>
        </authorList>
    </citation>
    <scope>NUCLEOTIDE SEQUENCE [LARGE SCALE GENOMIC DNA]</scope>
    <source>
        <strain evidence="6 7">ZRIMU1530</strain>
    </source>
</reference>
<dbReference type="PANTHER" id="PTHR44688:SF16">
    <property type="entry name" value="DNA-BINDING TRANSCRIPTIONAL ACTIVATOR DEVR_DOSR"/>
    <property type="match status" value="1"/>
</dbReference>
<dbReference type="PRINTS" id="PR00038">
    <property type="entry name" value="HTHLUXR"/>
</dbReference>
<evidence type="ECO:0000259" key="5">
    <source>
        <dbReference type="PROSITE" id="PS50043"/>
    </source>
</evidence>
<dbReference type="Pfam" id="PF13191">
    <property type="entry name" value="AAA_16"/>
    <property type="match status" value="1"/>
</dbReference>
<dbReference type="RefSeq" id="WP_409120575.1">
    <property type="nucleotide sequence ID" value="NZ_JBJVNI010000003.1"/>
</dbReference>
<dbReference type="EMBL" id="JBJVNI010000003">
    <property type="protein sequence ID" value="MFM9608155.1"/>
    <property type="molecule type" value="Genomic_DNA"/>
</dbReference>
<keyword evidence="3" id="KW-0804">Transcription</keyword>
<dbReference type="InterPro" id="IPR041664">
    <property type="entry name" value="AAA_16"/>
</dbReference>
<evidence type="ECO:0000313" key="7">
    <source>
        <dbReference type="Proteomes" id="UP001631957"/>
    </source>
</evidence>
<comment type="caution">
    <text evidence="6">The sequence shown here is derived from an EMBL/GenBank/DDBJ whole genome shotgun (WGS) entry which is preliminary data.</text>
</comment>
<name>A0ABW9HJB7_9ACTN</name>
<sequence>MSHSPLRGRSPEMSLILQAFAEAESSRGGVILVSGDEGFGKSRLVHEVGRIAEEREFRLVHAGDGIFPPRSDDRPTLTVLDDLHTQTDQALLRRLTADLASLRRRPHLWLLTLRDQAYNLDVHRFVRALDDWGCTRLTLGRLSPDSVQELLTDILGAAPDVGLTALAAEAEGHPLLTTALATGLREDGQVRIVGRRAALLCTTVPTRLRSTVNCLLREQGEQVRDMLRTAAVLGPQFSLCELSSVLADVPAVGLAALVQRAVDAGLLDCHDDGRLAFRNELLRRTVVDGTAPGVRQVLLTAASATDTGAAASHPSGERSAATLYARAVSSLDEGRTDRAQEAATALFHNRAAVEDASGQAFALAVRSTCARLDGRPAEALRLSREATAVIPAGRADLMDQQVANSVALELSLLGEPFEAERLLRKAECWAEPSGPPPQGLALATVAARLLSLKGDHRRADRWIAAALGEVREPDSALLPLATTVQALAALRGGDLRDAEKLMARRHEESLPAHRVFCAQPDWVALQIAAERYGAPRAVELLERQYADLVTEPLLFTEEPGAAAWLVRTALAGRAPHLAEQVVRTVRTLAHDNADYAPLSVSALHAAGLLHRDEAALARARREHRCSWAAGGAAEDLGVLLLAGDRGESSALRQFGAARELYEEAGALRDAARVAARLRLSPAPSTRPSENRPVGPEQELTHSERAVAELVVLGMTNRQVAGKLHLSSYTVNYHLRNIFRKFGIKSRVELARCYQDDAPAVPELALRHGARPA</sequence>
<dbReference type="InterPro" id="IPR027417">
    <property type="entry name" value="P-loop_NTPase"/>
</dbReference>
<evidence type="ECO:0000313" key="6">
    <source>
        <dbReference type="EMBL" id="MFM9608155.1"/>
    </source>
</evidence>
<dbReference type="PROSITE" id="PS00622">
    <property type="entry name" value="HTH_LUXR_1"/>
    <property type="match status" value="1"/>
</dbReference>
<protein>
    <submittedName>
        <fullName evidence="6">LuxR C-terminal-related transcriptional regulator</fullName>
    </submittedName>
</protein>
<dbReference type="SUPFAM" id="SSF46894">
    <property type="entry name" value="C-terminal effector domain of the bipartite response regulators"/>
    <property type="match status" value="1"/>
</dbReference>
<dbReference type="InterPro" id="IPR000792">
    <property type="entry name" value="Tscrpt_reg_LuxR_C"/>
</dbReference>
<evidence type="ECO:0000256" key="4">
    <source>
        <dbReference type="SAM" id="MobiDB-lite"/>
    </source>
</evidence>
<dbReference type="Gene3D" id="1.10.10.10">
    <property type="entry name" value="Winged helix-like DNA-binding domain superfamily/Winged helix DNA-binding domain"/>
    <property type="match status" value="1"/>
</dbReference>
<dbReference type="Pfam" id="PF00196">
    <property type="entry name" value="GerE"/>
    <property type="match status" value="1"/>
</dbReference>